<evidence type="ECO:0000313" key="3">
    <source>
        <dbReference type="Proteomes" id="UP000708208"/>
    </source>
</evidence>
<dbReference type="AlphaFoldDB" id="A0A8J2P5V2"/>
<keyword evidence="3" id="KW-1185">Reference proteome</keyword>
<gene>
    <name evidence="2" type="ORF">AFUS01_LOCUS20730</name>
</gene>
<feature type="non-terminal residue" evidence="2">
    <location>
        <position position="1"/>
    </location>
</feature>
<accession>A0A8J2P5V2</accession>
<evidence type="ECO:0000313" key="2">
    <source>
        <dbReference type="EMBL" id="CAG7732199.1"/>
    </source>
</evidence>
<proteinExistence type="predicted"/>
<dbReference type="EMBL" id="CAJVCH010226714">
    <property type="protein sequence ID" value="CAG7732199.1"/>
    <property type="molecule type" value="Genomic_DNA"/>
</dbReference>
<evidence type="ECO:0000256" key="1">
    <source>
        <dbReference type="SAM" id="MobiDB-lite"/>
    </source>
</evidence>
<dbReference type="Proteomes" id="UP000708208">
    <property type="component" value="Unassembled WGS sequence"/>
</dbReference>
<protein>
    <submittedName>
        <fullName evidence="2">Uncharacterized protein</fullName>
    </submittedName>
</protein>
<organism evidence="2 3">
    <name type="scientific">Allacma fusca</name>
    <dbReference type="NCBI Taxonomy" id="39272"/>
    <lineage>
        <taxon>Eukaryota</taxon>
        <taxon>Metazoa</taxon>
        <taxon>Ecdysozoa</taxon>
        <taxon>Arthropoda</taxon>
        <taxon>Hexapoda</taxon>
        <taxon>Collembola</taxon>
        <taxon>Symphypleona</taxon>
        <taxon>Sminthuridae</taxon>
        <taxon>Allacma</taxon>
    </lineage>
</organism>
<sequence>VLDAVVLTDLQVRPGPSNVPSPQSPSIQTAGASRSIFRVTRPVLSVQTAAEAILPPDATITATDLTTTGAGVASPPAVATIATPTFSGHLPKKLLEYPDDLVHLEGVG</sequence>
<comment type="caution">
    <text evidence="2">The sequence shown here is derived from an EMBL/GenBank/DDBJ whole genome shotgun (WGS) entry which is preliminary data.</text>
</comment>
<name>A0A8J2P5V2_9HEXA</name>
<reference evidence="2" key="1">
    <citation type="submission" date="2021-06" db="EMBL/GenBank/DDBJ databases">
        <authorList>
            <person name="Hodson N. C."/>
            <person name="Mongue J. A."/>
            <person name="Jaron S. K."/>
        </authorList>
    </citation>
    <scope>NUCLEOTIDE SEQUENCE</scope>
</reference>
<feature type="region of interest" description="Disordered" evidence="1">
    <location>
        <begin position="12"/>
        <end position="31"/>
    </location>
</feature>